<organism evidence="1 2">
    <name type="scientific">Candidatus Scalindua rubra</name>
    <dbReference type="NCBI Taxonomy" id="1872076"/>
    <lineage>
        <taxon>Bacteria</taxon>
        <taxon>Pseudomonadati</taxon>
        <taxon>Planctomycetota</taxon>
        <taxon>Candidatus Brocadiia</taxon>
        <taxon>Candidatus Brocadiales</taxon>
        <taxon>Candidatus Scalinduaceae</taxon>
        <taxon>Candidatus Scalindua</taxon>
    </lineage>
</organism>
<reference evidence="1 2" key="1">
    <citation type="submission" date="2016-07" db="EMBL/GenBank/DDBJ databases">
        <title>Draft genome of Scalindua rubra, obtained from a brine-seawater interface in the Red Sea, sheds light on salt adaptation in anammox bacteria.</title>
        <authorList>
            <person name="Speth D.R."/>
            <person name="Lagkouvardos I."/>
            <person name="Wang Y."/>
            <person name="Qian P.-Y."/>
            <person name="Dutilh B.E."/>
            <person name="Jetten M.S."/>
        </authorList>
    </citation>
    <scope>NUCLEOTIDE SEQUENCE [LARGE SCALE GENOMIC DNA]</scope>
    <source>
        <strain evidence="1">BSI-1</strain>
    </source>
</reference>
<dbReference type="EMBL" id="MAYW01000013">
    <property type="protein sequence ID" value="ODS34077.1"/>
    <property type="molecule type" value="Genomic_DNA"/>
</dbReference>
<dbReference type="AlphaFoldDB" id="A0A1E3XEK8"/>
<comment type="caution">
    <text evidence="1">The sequence shown here is derived from an EMBL/GenBank/DDBJ whole genome shotgun (WGS) entry which is preliminary data.</text>
</comment>
<evidence type="ECO:0000313" key="2">
    <source>
        <dbReference type="Proteomes" id="UP000094056"/>
    </source>
</evidence>
<protein>
    <submittedName>
        <fullName evidence="1">Uncharacterized protein</fullName>
    </submittedName>
</protein>
<name>A0A1E3XEK8_9BACT</name>
<sequence length="97" mass="11403">MLNLEEIQTELEELKKARKEGLPIAGWRRKALKLFKALCNGNKEKSPYEAAKSLSKRLAFDCRAELEKYFINFGFNDEGEKDKWQEMSNHLRMIYSS</sequence>
<accession>A0A1E3XEK8</accession>
<dbReference type="Proteomes" id="UP000094056">
    <property type="component" value="Unassembled WGS sequence"/>
</dbReference>
<gene>
    <name evidence="1" type="ORF">SCARUB_00750</name>
</gene>
<evidence type="ECO:0000313" key="1">
    <source>
        <dbReference type="EMBL" id="ODS34077.1"/>
    </source>
</evidence>
<proteinExistence type="predicted"/>